<evidence type="ECO:0000313" key="2">
    <source>
        <dbReference type="Proteomes" id="UP000789901"/>
    </source>
</evidence>
<dbReference type="EMBL" id="CAJVQB010007475">
    <property type="protein sequence ID" value="CAG8704096.1"/>
    <property type="molecule type" value="Genomic_DNA"/>
</dbReference>
<reference evidence="1 2" key="1">
    <citation type="submission" date="2021-06" db="EMBL/GenBank/DDBJ databases">
        <authorList>
            <person name="Kallberg Y."/>
            <person name="Tangrot J."/>
            <person name="Rosling A."/>
        </authorList>
    </citation>
    <scope>NUCLEOTIDE SEQUENCE [LARGE SCALE GENOMIC DNA]</scope>
    <source>
        <strain evidence="1 2">120-4 pot B 10/14</strain>
    </source>
</reference>
<evidence type="ECO:0000313" key="1">
    <source>
        <dbReference type="EMBL" id="CAG8704096.1"/>
    </source>
</evidence>
<feature type="non-terminal residue" evidence="1">
    <location>
        <position position="1"/>
    </location>
</feature>
<gene>
    <name evidence="1" type="ORF">GMARGA_LOCUS12322</name>
</gene>
<protein>
    <submittedName>
        <fullName evidence="1">27823_t:CDS:1</fullName>
    </submittedName>
</protein>
<comment type="caution">
    <text evidence="1">The sequence shown here is derived from an EMBL/GenBank/DDBJ whole genome shotgun (WGS) entry which is preliminary data.</text>
</comment>
<dbReference type="Proteomes" id="UP000789901">
    <property type="component" value="Unassembled WGS sequence"/>
</dbReference>
<sequence>PHADFSNRVRTFRSCESTDLHYCNFGPKTYIQVDQVIAKS</sequence>
<organism evidence="1 2">
    <name type="scientific">Gigaspora margarita</name>
    <dbReference type="NCBI Taxonomy" id="4874"/>
    <lineage>
        <taxon>Eukaryota</taxon>
        <taxon>Fungi</taxon>
        <taxon>Fungi incertae sedis</taxon>
        <taxon>Mucoromycota</taxon>
        <taxon>Glomeromycotina</taxon>
        <taxon>Glomeromycetes</taxon>
        <taxon>Diversisporales</taxon>
        <taxon>Gigasporaceae</taxon>
        <taxon>Gigaspora</taxon>
    </lineage>
</organism>
<name>A0ABN7UYU1_GIGMA</name>
<keyword evidence="2" id="KW-1185">Reference proteome</keyword>
<proteinExistence type="predicted"/>
<accession>A0ABN7UYU1</accession>